<evidence type="ECO:0008006" key="3">
    <source>
        <dbReference type="Google" id="ProtNLM"/>
    </source>
</evidence>
<reference evidence="1 2" key="1">
    <citation type="submission" date="2012-09" db="EMBL/GenBank/DDBJ databases">
        <title>Genome Sequence of alkane-degrading Bacterium Alcanivorax venustensis ISO4.</title>
        <authorList>
            <person name="Lai Q."/>
            <person name="Shao Z."/>
        </authorList>
    </citation>
    <scope>NUCLEOTIDE SEQUENCE [LARGE SCALE GENOMIC DNA]</scope>
    <source>
        <strain evidence="1 2">ISO4</strain>
    </source>
</reference>
<accession>A0ABS0AFR5</accession>
<dbReference type="InterPro" id="IPR036527">
    <property type="entry name" value="SCP2_sterol-bd_dom_sf"/>
</dbReference>
<dbReference type="SUPFAM" id="SSF55718">
    <property type="entry name" value="SCP-like"/>
    <property type="match status" value="1"/>
</dbReference>
<evidence type="ECO:0000313" key="1">
    <source>
        <dbReference type="EMBL" id="MBF5052341.1"/>
    </source>
</evidence>
<proteinExistence type="predicted"/>
<dbReference type="Gene3D" id="3.30.1050.10">
    <property type="entry name" value="SCP2 sterol-binding domain"/>
    <property type="match status" value="1"/>
</dbReference>
<protein>
    <recommendedName>
        <fullName evidence="3">SCP2 domain-containing protein</fullName>
    </recommendedName>
</protein>
<dbReference type="EMBL" id="ARXR01000005">
    <property type="protein sequence ID" value="MBF5052341.1"/>
    <property type="molecule type" value="Genomic_DNA"/>
</dbReference>
<name>A0ABS0AFR5_9GAMM</name>
<dbReference type="RefSeq" id="WP_194855325.1">
    <property type="nucleotide sequence ID" value="NZ_ARXR01000005.1"/>
</dbReference>
<organism evidence="1 2">
    <name type="scientific">Alloalcanivorax venustensis ISO4</name>
    <dbReference type="NCBI Taxonomy" id="1177184"/>
    <lineage>
        <taxon>Bacteria</taxon>
        <taxon>Pseudomonadati</taxon>
        <taxon>Pseudomonadota</taxon>
        <taxon>Gammaproteobacteria</taxon>
        <taxon>Oceanospirillales</taxon>
        <taxon>Alcanivoracaceae</taxon>
        <taxon>Alloalcanivorax</taxon>
    </lineage>
</organism>
<sequence>MKFRLILMVLGWRLAWLAGRDEGFRKQLAHRDVVMQWRTFSGGVARWYHFQPDRVTSRRGLHPSPSVTLNFKDADYAFRTLKASGKNQMAFMEGMQAGDIKVEGDPGHLMWFMTLMKFILPKR</sequence>
<gene>
    <name evidence="1" type="ORF">ISO4_00943</name>
</gene>
<evidence type="ECO:0000313" key="2">
    <source>
        <dbReference type="Proteomes" id="UP000644441"/>
    </source>
</evidence>
<keyword evidence="2" id="KW-1185">Reference proteome</keyword>
<dbReference type="Proteomes" id="UP000644441">
    <property type="component" value="Unassembled WGS sequence"/>
</dbReference>
<comment type="caution">
    <text evidence="1">The sequence shown here is derived from an EMBL/GenBank/DDBJ whole genome shotgun (WGS) entry which is preliminary data.</text>
</comment>